<comment type="domain">
    <text evidence="6">The N-terminal region contains the highly conserved SGGXDS motif, predicted to be a P-loop motif involved in ATP binding.</text>
</comment>
<keyword evidence="2 6" id="KW-0819">tRNA processing</keyword>
<keyword evidence="3 6" id="KW-0547">Nucleotide-binding</keyword>
<dbReference type="InterPro" id="IPR014729">
    <property type="entry name" value="Rossmann-like_a/b/a_fold"/>
</dbReference>
<dbReference type="CDD" id="cd01992">
    <property type="entry name" value="TilS_N"/>
    <property type="match status" value="1"/>
</dbReference>
<dbReference type="PANTHER" id="PTHR43033">
    <property type="entry name" value="TRNA(ILE)-LYSIDINE SYNTHASE-RELATED"/>
    <property type="match status" value="1"/>
</dbReference>
<feature type="domain" description="tRNA(Ile)-lysidine/2-thiocytidine synthase N-terminal" evidence="7">
    <location>
        <begin position="32"/>
        <end position="200"/>
    </location>
</feature>
<dbReference type="InterPro" id="IPR012795">
    <property type="entry name" value="tRNA_Ile_lys_synt_N"/>
</dbReference>
<comment type="function">
    <text evidence="6">Ligates lysine onto the cytidine present at position 34 of the AUA codon-specific tRNA(Ile) that contains the anticodon CAU, in an ATP-dependent manner. Cytidine is converted to lysidine, thus changing the amino acid specificity of the tRNA from methionine to isoleucine.</text>
</comment>
<dbReference type="Proteomes" id="UP001434737">
    <property type="component" value="Chromosome"/>
</dbReference>
<comment type="catalytic activity">
    <reaction evidence="5 6">
        <text>cytidine(34) in tRNA(Ile2) + L-lysine + ATP = lysidine(34) in tRNA(Ile2) + AMP + diphosphate + H(+)</text>
        <dbReference type="Rhea" id="RHEA:43744"/>
        <dbReference type="Rhea" id="RHEA-COMP:10625"/>
        <dbReference type="Rhea" id="RHEA-COMP:10670"/>
        <dbReference type="ChEBI" id="CHEBI:15378"/>
        <dbReference type="ChEBI" id="CHEBI:30616"/>
        <dbReference type="ChEBI" id="CHEBI:32551"/>
        <dbReference type="ChEBI" id="CHEBI:33019"/>
        <dbReference type="ChEBI" id="CHEBI:82748"/>
        <dbReference type="ChEBI" id="CHEBI:83665"/>
        <dbReference type="ChEBI" id="CHEBI:456215"/>
        <dbReference type="EC" id="6.3.4.19"/>
    </reaction>
</comment>
<keyword evidence="4 6" id="KW-0067">ATP-binding</keyword>
<dbReference type="EC" id="6.3.4.19" evidence="6"/>
<dbReference type="Gene3D" id="3.40.50.620">
    <property type="entry name" value="HUPs"/>
    <property type="match status" value="1"/>
</dbReference>
<sequence>MCLISTLITQRLIVSLYDKLSPATQSLTRGKHLLGFSGGVDSVALFFILLRLNVVFDMAIVHYHTRKEADDEVAYAKDLAQKYNKRCFIAHAPHFHSHFEANARSFRFGFFGEIIATHHYQSLILAHQLNDRLEWFMMQLVRGVGLSNLLGFEDSRSYPIIRPLESIPKNEIYQFCKDEGLAYFEDSSNNDMRFKRNYFRYTFCNELVNNFSEGIARSLMYLQKDKQTLLAALTPQALYLESLSQALPLESKQQCAIFAYNIIETHLLLLACDKIAKRCGYVLSAKQRNEILKSNFRCKIHHLIIVKNDFALFIALDILNIYHLVTQNPMTKRFKTLCAKYHIPPKLRRLLWGEFCMSKNFHKNNDMKIKQEIQEDYKAFDLKIRHFFSF</sequence>
<proteinExistence type="inferred from homology"/>
<dbReference type="PANTHER" id="PTHR43033:SF1">
    <property type="entry name" value="TRNA(ILE)-LYSIDINE SYNTHASE-RELATED"/>
    <property type="match status" value="1"/>
</dbReference>
<keyword evidence="1 6" id="KW-0436">Ligase</keyword>
<keyword evidence="6" id="KW-0963">Cytoplasm</keyword>
<feature type="binding site" evidence="6">
    <location>
        <begin position="37"/>
        <end position="42"/>
    </location>
    <ligand>
        <name>ATP</name>
        <dbReference type="ChEBI" id="CHEBI:30616"/>
    </ligand>
</feature>
<organism evidence="8 9">
    <name type="scientific">Helicobacter mastomyrinus</name>
    <dbReference type="NCBI Taxonomy" id="287948"/>
    <lineage>
        <taxon>Bacteria</taxon>
        <taxon>Pseudomonadati</taxon>
        <taxon>Campylobacterota</taxon>
        <taxon>Epsilonproteobacteria</taxon>
        <taxon>Campylobacterales</taxon>
        <taxon>Helicobacteraceae</taxon>
        <taxon>Helicobacter</taxon>
    </lineage>
</organism>
<evidence type="ECO:0000256" key="5">
    <source>
        <dbReference type="ARBA" id="ARBA00048539"/>
    </source>
</evidence>
<dbReference type="InterPro" id="IPR012094">
    <property type="entry name" value="tRNA_Ile_lys_synt"/>
</dbReference>
<dbReference type="SUPFAM" id="SSF52402">
    <property type="entry name" value="Adenine nucleotide alpha hydrolases-like"/>
    <property type="match status" value="1"/>
</dbReference>
<evidence type="ECO:0000256" key="4">
    <source>
        <dbReference type="ARBA" id="ARBA00022840"/>
    </source>
</evidence>
<evidence type="ECO:0000256" key="3">
    <source>
        <dbReference type="ARBA" id="ARBA00022741"/>
    </source>
</evidence>
<dbReference type="Pfam" id="PF01171">
    <property type="entry name" value="ATP_bind_3"/>
    <property type="match status" value="1"/>
</dbReference>
<dbReference type="NCBIfam" id="TIGR02432">
    <property type="entry name" value="lysidine_TilS_N"/>
    <property type="match status" value="1"/>
</dbReference>
<evidence type="ECO:0000256" key="1">
    <source>
        <dbReference type="ARBA" id="ARBA00022598"/>
    </source>
</evidence>
<dbReference type="EMBL" id="CP145316">
    <property type="protein sequence ID" value="XAM18999.1"/>
    <property type="molecule type" value="Genomic_DNA"/>
</dbReference>
<evidence type="ECO:0000256" key="2">
    <source>
        <dbReference type="ARBA" id="ARBA00022694"/>
    </source>
</evidence>
<dbReference type="HAMAP" id="MF_01161">
    <property type="entry name" value="tRNA_Ile_lys_synt"/>
    <property type="match status" value="1"/>
</dbReference>
<evidence type="ECO:0000313" key="9">
    <source>
        <dbReference type="Proteomes" id="UP001434737"/>
    </source>
</evidence>
<dbReference type="RefSeq" id="WP_300446456.1">
    <property type="nucleotide sequence ID" value="NZ_CP145316.1"/>
</dbReference>
<accession>A0ABZ3F9B6</accession>
<dbReference type="InterPro" id="IPR011063">
    <property type="entry name" value="TilS/TtcA_N"/>
</dbReference>
<gene>
    <name evidence="6 8" type="primary">tilS</name>
    <name evidence="8" type="ORF">V3I05_04800</name>
</gene>
<evidence type="ECO:0000259" key="7">
    <source>
        <dbReference type="Pfam" id="PF01171"/>
    </source>
</evidence>
<evidence type="ECO:0000313" key="8">
    <source>
        <dbReference type="EMBL" id="XAM18999.1"/>
    </source>
</evidence>
<keyword evidence="9" id="KW-1185">Reference proteome</keyword>
<dbReference type="GO" id="GO:0032267">
    <property type="term" value="F:tRNA(Ile)-lysidine synthase activity"/>
    <property type="evidence" value="ECO:0007669"/>
    <property type="project" value="UniProtKB-EC"/>
</dbReference>
<comment type="subcellular location">
    <subcellularLocation>
        <location evidence="6">Cytoplasm</location>
    </subcellularLocation>
</comment>
<comment type="similarity">
    <text evidence="6">Belongs to the tRNA(Ile)-lysidine synthase family.</text>
</comment>
<protein>
    <recommendedName>
        <fullName evidence="6">tRNA(Ile)-lysidine synthase</fullName>
        <ecNumber evidence="6">6.3.4.19</ecNumber>
    </recommendedName>
    <alternativeName>
        <fullName evidence="6">tRNA(Ile)-2-lysyl-cytidine synthase</fullName>
    </alternativeName>
    <alternativeName>
        <fullName evidence="6">tRNA(Ile)-lysidine synthetase</fullName>
    </alternativeName>
</protein>
<name>A0ABZ3F9B6_9HELI</name>
<reference evidence="8 9" key="1">
    <citation type="submission" date="2024-02" db="EMBL/GenBank/DDBJ databases">
        <title>Genome and pathogenicity analysis of Helicobacter mastomyrinus isolated from mice.</title>
        <authorList>
            <person name="Zhu L."/>
        </authorList>
    </citation>
    <scope>NUCLEOTIDE SEQUENCE [LARGE SCALE GENOMIC DNA]</scope>
    <source>
        <strain evidence="8 9">Hm-17</strain>
    </source>
</reference>
<evidence type="ECO:0000256" key="6">
    <source>
        <dbReference type="HAMAP-Rule" id="MF_01161"/>
    </source>
</evidence>